<gene>
    <name evidence="1" type="ORF">WN944_012908</name>
</gene>
<evidence type="ECO:0000313" key="1">
    <source>
        <dbReference type="EMBL" id="KAK9197725.1"/>
    </source>
</evidence>
<reference evidence="1 2" key="1">
    <citation type="submission" date="2024-05" db="EMBL/GenBank/DDBJ databases">
        <title>Haplotype-resolved chromosome-level genome assembly of Huyou (Citrus changshanensis).</title>
        <authorList>
            <person name="Miao C."/>
            <person name="Chen W."/>
            <person name="Wu Y."/>
            <person name="Wang L."/>
            <person name="Zhao S."/>
            <person name="Grierson D."/>
            <person name="Xu C."/>
            <person name="Chen K."/>
        </authorList>
    </citation>
    <scope>NUCLEOTIDE SEQUENCE [LARGE SCALE GENOMIC DNA]</scope>
    <source>
        <strain evidence="1">01-14</strain>
        <tissue evidence="1">Leaf</tissue>
    </source>
</reference>
<dbReference type="EMBL" id="JBCGBO010000005">
    <property type="protein sequence ID" value="KAK9197725.1"/>
    <property type="molecule type" value="Genomic_DNA"/>
</dbReference>
<protein>
    <submittedName>
        <fullName evidence="1">Uncharacterized protein</fullName>
    </submittedName>
</protein>
<dbReference type="Proteomes" id="UP001428341">
    <property type="component" value="Unassembled WGS sequence"/>
</dbReference>
<dbReference type="AlphaFoldDB" id="A0AAP0M7M8"/>
<keyword evidence="2" id="KW-1185">Reference proteome</keyword>
<accession>A0AAP0M7M8</accession>
<evidence type="ECO:0000313" key="2">
    <source>
        <dbReference type="Proteomes" id="UP001428341"/>
    </source>
</evidence>
<organism evidence="1 2">
    <name type="scientific">Citrus x changshan-huyou</name>
    <dbReference type="NCBI Taxonomy" id="2935761"/>
    <lineage>
        <taxon>Eukaryota</taxon>
        <taxon>Viridiplantae</taxon>
        <taxon>Streptophyta</taxon>
        <taxon>Embryophyta</taxon>
        <taxon>Tracheophyta</taxon>
        <taxon>Spermatophyta</taxon>
        <taxon>Magnoliopsida</taxon>
        <taxon>eudicotyledons</taxon>
        <taxon>Gunneridae</taxon>
        <taxon>Pentapetalae</taxon>
        <taxon>rosids</taxon>
        <taxon>malvids</taxon>
        <taxon>Sapindales</taxon>
        <taxon>Rutaceae</taxon>
        <taxon>Aurantioideae</taxon>
        <taxon>Citrus</taxon>
    </lineage>
</organism>
<sequence length="101" mass="11231">MKVGQSDKQKACNTEIIEETVVDTSILKEVEEGKGTLDSSAFCNLKDAISSIIRQLGMIKFITRHDNNMAPTLISFNNGAPVALMLCKEFVYRSTFRIDSL</sequence>
<comment type="caution">
    <text evidence="1">The sequence shown here is derived from an EMBL/GenBank/DDBJ whole genome shotgun (WGS) entry which is preliminary data.</text>
</comment>
<name>A0AAP0M7M8_9ROSI</name>
<proteinExistence type="predicted"/>